<dbReference type="OrthoDB" id="309483at2759"/>
<protein>
    <recommendedName>
        <fullName evidence="7">Small ribosomal subunit protein uS5m</fullName>
    </recommendedName>
</protein>
<dbReference type="PANTHER" id="PTHR48277:SF1">
    <property type="entry name" value="MITOCHONDRIAL RIBOSOMAL PROTEIN S5"/>
    <property type="match status" value="1"/>
</dbReference>
<evidence type="ECO:0000259" key="10">
    <source>
        <dbReference type="PROSITE" id="PS50881"/>
    </source>
</evidence>
<dbReference type="PANTHER" id="PTHR48277">
    <property type="entry name" value="MITOCHONDRIAL RIBOSOMAL PROTEIN S5"/>
    <property type="match status" value="1"/>
</dbReference>
<evidence type="ECO:0000256" key="4">
    <source>
        <dbReference type="ARBA" id="ARBA00023128"/>
    </source>
</evidence>
<dbReference type="InterPro" id="IPR014721">
    <property type="entry name" value="Ribsml_uS5_D2-typ_fold_subgr"/>
</dbReference>
<dbReference type="InterPro" id="IPR005324">
    <property type="entry name" value="Ribosomal_uS5_C"/>
</dbReference>
<evidence type="ECO:0000313" key="12">
    <source>
        <dbReference type="Proteomes" id="UP000325780"/>
    </source>
</evidence>
<keyword evidence="4" id="KW-0496">Mitochondrion</keyword>
<comment type="subcellular location">
    <subcellularLocation>
        <location evidence="1">Mitochondrion</location>
    </subcellularLocation>
</comment>
<dbReference type="GO" id="GO:0003735">
    <property type="term" value="F:structural constituent of ribosome"/>
    <property type="evidence" value="ECO:0007669"/>
    <property type="project" value="UniProtKB-UniRule"/>
</dbReference>
<dbReference type="InterPro" id="IPR013810">
    <property type="entry name" value="Ribosomal_uS5_N"/>
</dbReference>
<keyword evidence="5 8" id="KW-0687">Ribonucleoprotein</keyword>
<dbReference type="SUPFAM" id="SSF54211">
    <property type="entry name" value="Ribosomal protein S5 domain 2-like"/>
    <property type="match status" value="1"/>
</dbReference>
<comment type="function">
    <text evidence="6">Component of the mitochondrial ribosome (mitoribosome), a dedicated translation machinery responsible for the synthesis of mitochondrial genome-encoded proteins, including at least some of the essential transmembrane subunits of the mitochondrial respiratory chain. The mitoribosomes are attached to the mitochondrial inner membrane and translation products are cotranslationally integrated into the membrane.</text>
</comment>
<evidence type="ECO:0000256" key="8">
    <source>
        <dbReference type="PROSITE-ProRule" id="PRU00268"/>
    </source>
</evidence>
<dbReference type="FunFam" id="3.30.160.20:FF:000022">
    <property type="entry name" value="28S ribosomal protein S5, mitochondrial"/>
    <property type="match status" value="1"/>
</dbReference>
<evidence type="ECO:0000256" key="5">
    <source>
        <dbReference type="ARBA" id="ARBA00023274"/>
    </source>
</evidence>
<keyword evidence="12" id="KW-1185">Reference proteome</keyword>
<keyword evidence="3 8" id="KW-0689">Ribosomal protein</keyword>
<evidence type="ECO:0000256" key="6">
    <source>
        <dbReference type="ARBA" id="ARBA00037226"/>
    </source>
</evidence>
<dbReference type="Gene3D" id="3.30.230.10">
    <property type="match status" value="1"/>
</dbReference>
<accession>A0A5N6TS10</accession>
<dbReference type="Pfam" id="PF03719">
    <property type="entry name" value="Ribosomal_S5_C"/>
    <property type="match status" value="1"/>
</dbReference>
<evidence type="ECO:0000256" key="1">
    <source>
        <dbReference type="ARBA" id="ARBA00004173"/>
    </source>
</evidence>
<evidence type="ECO:0000256" key="7">
    <source>
        <dbReference type="ARBA" id="ARBA00039335"/>
    </source>
</evidence>
<evidence type="ECO:0000256" key="9">
    <source>
        <dbReference type="RuleBase" id="RU003823"/>
    </source>
</evidence>
<dbReference type="InterPro" id="IPR000851">
    <property type="entry name" value="Ribosomal_uS5"/>
</dbReference>
<dbReference type="AlphaFoldDB" id="A0A5N6TS10"/>
<evidence type="ECO:0000313" key="11">
    <source>
        <dbReference type="EMBL" id="KAE8149143.1"/>
    </source>
</evidence>
<dbReference type="Gene3D" id="3.30.160.20">
    <property type="match status" value="1"/>
</dbReference>
<dbReference type="EMBL" id="ML742133">
    <property type="protein sequence ID" value="KAE8149143.1"/>
    <property type="molecule type" value="Genomic_DNA"/>
</dbReference>
<dbReference type="GO" id="GO:0003723">
    <property type="term" value="F:RNA binding"/>
    <property type="evidence" value="ECO:0007669"/>
    <property type="project" value="InterPro"/>
</dbReference>
<reference evidence="11 12" key="1">
    <citation type="submission" date="2019-04" db="EMBL/GenBank/DDBJ databases">
        <title>Friends and foes A comparative genomics study of 23 Aspergillus species from section Flavi.</title>
        <authorList>
            <consortium name="DOE Joint Genome Institute"/>
            <person name="Kjaerbolling I."/>
            <person name="Vesth T."/>
            <person name="Frisvad J.C."/>
            <person name="Nybo J.L."/>
            <person name="Theobald S."/>
            <person name="Kildgaard S."/>
            <person name="Isbrandt T."/>
            <person name="Kuo A."/>
            <person name="Sato A."/>
            <person name="Lyhne E.K."/>
            <person name="Kogle M.E."/>
            <person name="Wiebenga A."/>
            <person name="Kun R.S."/>
            <person name="Lubbers R.J."/>
            <person name="Makela M.R."/>
            <person name="Barry K."/>
            <person name="Chovatia M."/>
            <person name="Clum A."/>
            <person name="Daum C."/>
            <person name="Haridas S."/>
            <person name="He G."/>
            <person name="LaButti K."/>
            <person name="Lipzen A."/>
            <person name="Mondo S."/>
            <person name="Riley R."/>
            <person name="Salamov A."/>
            <person name="Simmons B.A."/>
            <person name="Magnuson J.K."/>
            <person name="Henrissat B."/>
            <person name="Mortensen U.H."/>
            <person name="Larsen T.O."/>
            <person name="Devries R.P."/>
            <person name="Grigoriev I.V."/>
            <person name="Machida M."/>
            <person name="Baker S.E."/>
            <person name="Andersen M.R."/>
        </authorList>
    </citation>
    <scope>NUCLEOTIDE SEQUENCE [LARGE SCALE GENOMIC DNA]</scope>
    <source>
        <strain evidence="11 12">IBT 18842</strain>
    </source>
</reference>
<evidence type="ECO:0000256" key="2">
    <source>
        <dbReference type="ARBA" id="ARBA00008945"/>
    </source>
</evidence>
<gene>
    <name evidence="11" type="ORF">BDV25DRAFT_156874</name>
</gene>
<dbReference type="GO" id="GO:0005763">
    <property type="term" value="C:mitochondrial small ribosomal subunit"/>
    <property type="evidence" value="ECO:0007669"/>
    <property type="project" value="UniProtKB-ARBA"/>
</dbReference>
<organism evidence="11 12">
    <name type="scientific">Aspergillus avenaceus</name>
    <dbReference type="NCBI Taxonomy" id="36643"/>
    <lineage>
        <taxon>Eukaryota</taxon>
        <taxon>Fungi</taxon>
        <taxon>Dikarya</taxon>
        <taxon>Ascomycota</taxon>
        <taxon>Pezizomycotina</taxon>
        <taxon>Eurotiomycetes</taxon>
        <taxon>Eurotiomycetidae</taxon>
        <taxon>Eurotiales</taxon>
        <taxon>Aspergillaceae</taxon>
        <taxon>Aspergillus</taxon>
        <taxon>Aspergillus subgen. Circumdati</taxon>
    </lineage>
</organism>
<feature type="domain" description="S5 DRBM" evidence="10">
    <location>
        <begin position="252"/>
        <end position="315"/>
    </location>
</feature>
<dbReference type="Pfam" id="PF00333">
    <property type="entry name" value="Ribosomal_S5"/>
    <property type="match status" value="1"/>
</dbReference>
<dbReference type="SUPFAM" id="SSF54768">
    <property type="entry name" value="dsRNA-binding domain-like"/>
    <property type="match status" value="1"/>
</dbReference>
<dbReference type="GO" id="GO:0006412">
    <property type="term" value="P:translation"/>
    <property type="evidence" value="ECO:0007669"/>
    <property type="project" value="InterPro"/>
</dbReference>
<proteinExistence type="inferred from homology"/>
<comment type="similarity">
    <text evidence="2 9">Belongs to the universal ribosomal protein uS5 family.</text>
</comment>
<name>A0A5N6TS10_ASPAV</name>
<dbReference type="PROSITE" id="PS50881">
    <property type="entry name" value="S5_DSRBD"/>
    <property type="match status" value="1"/>
</dbReference>
<dbReference type="InterPro" id="IPR020568">
    <property type="entry name" value="Ribosomal_Su5_D2-typ_SF"/>
</dbReference>
<dbReference type="FunFam" id="3.30.230.10:FF:000041">
    <property type="entry name" value="37S ribosomal protein S5"/>
    <property type="match status" value="1"/>
</dbReference>
<sequence>MSLTRPARCLICSFSRGASAATRVPRRQFHPSPAQLANRKPKFPNVKAKDSMTLDELSQNMQPHHFQPYTEEQKAGLKEEYTPEQLAAIEAGEAAIDPKDMAEQFGIREDPFRLNYLDDLSTIEPNVDHHIRAPKSNSDYSATFKSDEDFLDDFARFFAELPEDGGASDWVRFVDNARVTLGKEESERNPHSVLVPDLFAPGETLSDDNKKIVTPFMLQKQSAANAENEEMTDALKRLLQSTGYSSAFVKTLSTKALVSHFVVNQTRLGKVRRMYCLSIAGNGDGLLGIGEAKSEESADAVLQSRYRAIRNMQPIPRYENRTIFGDVEGKVGATELKLMTRPPGFGLRCQHLIFEMCRAAGIQDLAARVGRSRNPMNTVKAAYEALMGQRNPEDIARARGKKLVDVRKVYYSGRELPKKSLTIRAPAAEVPATGEKQLTA</sequence>
<evidence type="ECO:0000256" key="3">
    <source>
        <dbReference type="ARBA" id="ARBA00022980"/>
    </source>
</evidence>
<dbReference type="Proteomes" id="UP000325780">
    <property type="component" value="Unassembled WGS sequence"/>
</dbReference>